<comment type="caution">
    <text evidence="2">The sequence shown here is derived from an EMBL/GenBank/DDBJ whole genome shotgun (WGS) entry which is preliminary data.</text>
</comment>
<dbReference type="EMBL" id="JABCIY010000258">
    <property type="protein sequence ID" value="KAF7186273.1"/>
    <property type="molecule type" value="Genomic_DNA"/>
</dbReference>
<dbReference type="OrthoDB" id="10525077at2759"/>
<evidence type="ECO:0000256" key="1">
    <source>
        <dbReference type="SAM" id="MobiDB-lite"/>
    </source>
</evidence>
<reference evidence="2" key="1">
    <citation type="submission" date="2020-04" db="EMBL/GenBank/DDBJ databases">
        <title>Draft genome resource of the tomato pathogen Pseudocercospora fuligena.</title>
        <authorList>
            <person name="Zaccaron A."/>
        </authorList>
    </citation>
    <scope>NUCLEOTIDE SEQUENCE</scope>
    <source>
        <strain evidence="2">PF001</strain>
    </source>
</reference>
<accession>A0A8H6R855</accession>
<protein>
    <submittedName>
        <fullName evidence="2">Uncharacterized protein</fullName>
    </submittedName>
</protein>
<name>A0A8H6R855_9PEZI</name>
<keyword evidence="3" id="KW-1185">Reference proteome</keyword>
<dbReference type="AlphaFoldDB" id="A0A8H6R855"/>
<organism evidence="2 3">
    <name type="scientific">Pseudocercospora fuligena</name>
    <dbReference type="NCBI Taxonomy" id="685502"/>
    <lineage>
        <taxon>Eukaryota</taxon>
        <taxon>Fungi</taxon>
        <taxon>Dikarya</taxon>
        <taxon>Ascomycota</taxon>
        <taxon>Pezizomycotina</taxon>
        <taxon>Dothideomycetes</taxon>
        <taxon>Dothideomycetidae</taxon>
        <taxon>Mycosphaerellales</taxon>
        <taxon>Mycosphaerellaceae</taxon>
        <taxon>Pseudocercospora</taxon>
    </lineage>
</organism>
<feature type="region of interest" description="Disordered" evidence="1">
    <location>
        <begin position="146"/>
        <end position="168"/>
    </location>
</feature>
<sequence length="168" mass="18564">MSTAGTAAFPGSGTAVLGVNYYQRLITEQAIDAMPEDAQRKLFLDLTIAALNRDYIKEEPSGHSEQYSKGIHFILTALSGKVLQLGKPEHFLESVEDPDRRSEISALVERFVKLFDEHDLLHVWSTLKMHSLLAWVCMLPPAPMSPEAPAKEVSSQNDKEAKPASEDG</sequence>
<evidence type="ECO:0000313" key="2">
    <source>
        <dbReference type="EMBL" id="KAF7186273.1"/>
    </source>
</evidence>
<feature type="compositionally biased region" description="Basic and acidic residues" evidence="1">
    <location>
        <begin position="157"/>
        <end position="168"/>
    </location>
</feature>
<gene>
    <name evidence="2" type="ORF">HII31_12348</name>
</gene>
<evidence type="ECO:0000313" key="3">
    <source>
        <dbReference type="Proteomes" id="UP000660729"/>
    </source>
</evidence>
<dbReference type="Proteomes" id="UP000660729">
    <property type="component" value="Unassembled WGS sequence"/>
</dbReference>
<proteinExistence type="predicted"/>